<dbReference type="OMA" id="CIQGRQQ"/>
<evidence type="ECO:0000256" key="2">
    <source>
        <dbReference type="ARBA" id="ARBA00004245"/>
    </source>
</evidence>
<evidence type="ECO:0000256" key="1">
    <source>
        <dbReference type="ARBA" id="ARBA00004138"/>
    </source>
</evidence>
<dbReference type="GO" id="GO:0005856">
    <property type="term" value="C:cytoskeleton"/>
    <property type="evidence" value="ECO:0007669"/>
    <property type="project" value="UniProtKB-SubCell"/>
</dbReference>
<feature type="coiled-coil region" evidence="9">
    <location>
        <begin position="102"/>
        <end position="132"/>
    </location>
</feature>
<comment type="subcellular location">
    <subcellularLocation>
        <location evidence="1">Cell projection</location>
        <location evidence="1">Cilium</location>
    </subcellularLocation>
    <subcellularLocation>
        <location evidence="2">Cytoplasm</location>
        <location evidence="2">Cytoskeleton</location>
    </subcellularLocation>
</comment>
<evidence type="ECO:0000256" key="9">
    <source>
        <dbReference type="SAM" id="Coils"/>
    </source>
</evidence>
<evidence type="ECO:0000256" key="6">
    <source>
        <dbReference type="ARBA" id="ARBA00023054"/>
    </source>
</evidence>
<evidence type="ECO:0000256" key="8">
    <source>
        <dbReference type="ARBA" id="ARBA00023273"/>
    </source>
</evidence>
<feature type="coiled-coil region" evidence="9">
    <location>
        <begin position="23"/>
        <end position="61"/>
    </location>
</feature>
<evidence type="ECO:0000313" key="10">
    <source>
        <dbReference type="Ensembl" id="ENSPMRP00000010839.1"/>
    </source>
</evidence>
<dbReference type="Proteomes" id="UP000472272">
    <property type="component" value="Chromosome 4"/>
</dbReference>
<keyword evidence="11" id="KW-1185">Reference proteome</keyword>
<keyword evidence="3" id="KW-0963">Cytoplasm</keyword>
<dbReference type="AlphaFoldDB" id="A0A670IGP9"/>
<name>A0A670IGP9_PODMU</name>
<organism evidence="10 11">
    <name type="scientific">Podarcis muralis</name>
    <name type="common">Wall lizard</name>
    <name type="synonym">Lacerta muralis</name>
    <dbReference type="NCBI Taxonomy" id="64176"/>
    <lineage>
        <taxon>Eukaryota</taxon>
        <taxon>Metazoa</taxon>
        <taxon>Chordata</taxon>
        <taxon>Craniata</taxon>
        <taxon>Vertebrata</taxon>
        <taxon>Euteleostomi</taxon>
        <taxon>Lepidosauria</taxon>
        <taxon>Squamata</taxon>
        <taxon>Bifurcata</taxon>
        <taxon>Unidentata</taxon>
        <taxon>Episquamata</taxon>
        <taxon>Laterata</taxon>
        <taxon>Lacertibaenia</taxon>
        <taxon>Lacertidae</taxon>
        <taxon>Podarcis</taxon>
    </lineage>
</organism>
<dbReference type="GO" id="GO:0005929">
    <property type="term" value="C:cilium"/>
    <property type="evidence" value="ECO:0007669"/>
    <property type="project" value="UniProtKB-SubCell"/>
</dbReference>
<keyword evidence="4" id="KW-0853">WD repeat</keyword>
<dbReference type="GeneTree" id="ENSGT00960000186749"/>
<sequence>MMLKFGRLVNLEALQTLSVNTNLEELKMKMMEKEQTHAAELRKWEDKIVDLRQELMMVTQENTGKLKQMNTFCMEKMTLETKLDALQNNLGAEFQGPRKSDIEEKEKLIALVQLQAQEAEVLKEEITLLSRKDGRIFPPSQPGYPQGGMLD</sequence>
<evidence type="ECO:0000256" key="4">
    <source>
        <dbReference type="ARBA" id="ARBA00022574"/>
    </source>
</evidence>
<protein>
    <submittedName>
        <fullName evidence="10">Uncharacterized protein</fullName>
    </submittedName>
</protein>
<keyword evidence="6 9" id="KW-0175">Coiled coil</keyword>
<keyword evidence="7" id="KW-0206">Cytoskeleton</keyword>
<reference evidence="10" key="3">
    <citation type="submission" date="2025-09" db="UniProtKB">
        <authorList>
            <consortium name="Ensembl"/>
        </authorList>
    </citation>
    <scope>IDENTIFICATION</scope>
</reference>
<dbReference type="Ensembl" id="ENSPMRT00000011565.1">
    <property type="protein sequence ID" value="ENSPMRP00000010839.1"/>
    <property type="gene ID" value="ENSPMRG00000007207.1"/>
</dbReference>
<evidence type="ECO:0000256" key="7">
    <source>
        <dbReference type="ARBA" id="ARBA00023212"/>
    </source>
</evidence>
<reference evidence="10 11" key="1">
    <citation type="journal article" date="2019" name="Proc. Natl. Acad. Sci. U.S.A.">
        <title>Regulatory changes in pterin and carotenoid genes underlie balanced color polymorphisms in the wall lizard.</title>
        <authorList>
            <person name="Andrade P."/>
            <person name="Pinho C."/>
            <person name="Perez I de Lanuza G."/>
            <person name="Afonso S."/>
            <person name="Brejcha J."/>
            <person name="Rubin C.J."/>
            <person name="Wallerman O."/>
            <person name="Pereira P."/>
            <person name="Sabatino S.J."/>
            <person name="Bellati A."/>
            <person name="Pellitteri-Rosa D."/>
            <person name="Bosakova Z."/>
            <person name="Bunikis I."/>
            <person name="Carretero M.A."/>
            <person name="Feiner N."/>
            <person name="Marsik P."/>
            <person name="Pauperio F."/>
            <person name="Salvi D."/>
            <person name="Soler L."/>
            <person name="While G.M."/>
            <person name="Uller T."/>
            <person name="Font E."/>
            <person name="Andersson L."/>
            <person name="Carneiro M."/>
        </authorList>
    </citation>
    <scope>NUCLEOTIDE SEQUENCE</scope>
</reference>
<evidence type="ECO:0000256" key="3">
    <source>
        <dbReference type="ARBA" id="ARBA00022490"/>
    </source>
</evidence>
<keyword evidence="5" id="KW-0677">Repeat</keyword>
<reference evidence="10" key="2">
    <citation type="submission" date="2025-08" db="UniProtKB">
        <authorList>
            <consortium name="Ensembl"/>
        </authorList>
    </citation>
    <scope>IDENTIFICATION</scope>
</reference>
<dbReference type="PANTHER" id="PTHR14885:SF3">
    <property type="entry name" value="CILIA- AND FLAGELLA-ASSOCIATED PROTEIN 44"/>
    <property type="match status" value="1"/>
</dbReference>
<evidence type="ECO:0000313" key="11">
    <source>
        <dbReference type="Proteomes" id="UP000472272"/>
    </source>
</evidence>
<proteinExistence type="predicted"/>
<dbReference type="PANTHER" id="PTHR14885">
    <property type="entry name" value="CILIA- AND FLAGELLA-ASSOCIATED PROTEIN 43-RELATED"/>
    <property type="match status" value="1"/>
</dbReference>
<keyword evidence="8" id="KW-0966">Cell projection</keyword>
<accession>A0A670IGP9</accession>
<evidence type="ECO:0000256" key="5">
    <source>
        <dbReference type="ARBA" id="ARBA00022737"/>
    </source>
</evidence>